<evidence type="ECO:0000313" key="4">
    <source>
        <dbReference type="Proteomes" id="UP000078555"/>
    </source>
</evidence>
<gene>
    <name evidence="1" type="ORF">POVWA1_008870</name>
    <name evidence="2" type="ORF">POVWA2_008860</name>
</gene>
<sequence length="77" mass="8724">MSTYVMVLFRQSPRNYILLENRDLQFCTFNHFNRSNILIFNGEGSRFKAHNGDTLREGEKTCGGAQGRGSITMSVSC</sequence>
<evidence type="ECO:0000313" key="3">
    <source>
        <dbReference type="Proteomes" id="UP000078550"/>
    </source>
</evidence>
<protein>
    <submittedName>
        <fullName evidence="1">Uncharacterized protein</fullName>
    </submittedName>
</protein>
<keyword evidence="4" id="KW-1185">Reference proteome</keyword>
<dbReference type="AlphaFoldDB" id="A0A1A8YJS7"/>
<reference evidence="1" key="1">
    <citation type="submission" date="2016-05" db="EMBL/GenBank/DDBJ databases">
        <authorList>
            <person name="Lavstsen T."/>
            <person name="Jespersen J.S."/>
        </authorList>
    </citation>
    <scope>NUCLEOTIDE SEQUENCE [LARGE SCALE GENOMIC DNA]</scope>
</reference>
<accession>A0A1A8YJS7</accession>
<evidence type="ECO:0000313" key="1">
    <source>
        <dbReference type="EMBL" id="SBT31787.1"/>
    </source>
</evidence>
<name>A0A1A8YJS7_PLAOA</name>
<dbReference type="EMBL" id="FLRE01000032">
    <property type="protein sequence ID" value="SBT32294.1"/>
    <property type="molecule type" value="Genomic_DNA"/>
</dbReference>
<reference evidence="3 4" key="2">
    <citation type="submission" date="2016-05" db="EMBL/GenBank/DDBJ databases">
        <authorList>
            <person name="Naeem Raeece"/>
        </authorList>
    </citation>
    <scope>NUCLEOTIDE SEQUENCE [LARGE SCALE GENOMIC DNA]</scope>
</reference>
<proteinExistence type="predicted"/>
<dbReference type="Proteomes" id="UP000078555">
    <property type="component" value="Unassembled WGS sequence"/>
</dbReference>
<evidence type="ECO:0000313" key="2">
    <source>
        <dbReference type="EMBL" id="SBT32294.1"/>
    </source>
</evidence>
<dbReference type="EMBL" id="FLRD01000024">
    <property type="protein sequence ID" value="SBT31787.1"/>
    <property type="molecule type" value="Genomic_DNA"/>
</dbReference>
<dbReference type="Proteomes" id="UP000078550">
    <property type="component" value="Unassembled WGS sequence"/>
</dbReference>
<organism evidence="1 4">
    <name type="scientific">Plasmodium ovale wallikeri</name>
    <dbReference type="NCBI Taxonomy" id="864142"/>
    <lineage>
        <taxon>Eukaryota</taxon>
        <taxon>Sar</taxon>
        <taxon>Alveolata</taxon>
        <taxon>Apicomplexa</taxon>
        <taxon>Aconoidasida</taxon>
        <taxon>Haemosporida</taxon>
        <taxon>Plasmodiidae</taxon>
        <taxon>Plasmodium</taxon>
        <taxon>Plasmodium (Plasmodium)</taxon>
    </lineage>
</organism>